<evidence type="ECO:0000256" key="2">
    <source>
        <dbReference type="ARBA" id="ARBA00004236"/>
    </source>
</evidence>
<evidence type="ECO:0000256" key="10">
    <source>
        <dbReference type="ARBA" id="ARBA00030803"/>
    </source>
</evidence>
<keyword evidence="16" id="KW-1185">Reference proteome</keyword>
<dbReference type="Gene3D" id="1.10.10.1320">
    <property type="entry name" value="Anti-sigma factor, zinc-finger domain"/>
    <property type="match status" value="1"/>
</dbReference>
<evidence type="ECO:0000256" key="6">
    <source>
        <dbReference type="ARBA" id="ARBA00023015"/>
    </source>
</evidence>
<sequence length="253" mass="26030">MSADIHALIGAWALDAVNDQERRLVEAHLGECASCAQEAAELREAVARLSDVTVAEPPARLRGRVLAEVRRTRQAAPATTGAEAAPQQAAPSRPRRTRRTFHLPRLRLALGAAAIAVAAAFAGVVATWAIMHQQPGPSEADRIAAVLEAADAEVAQEQPDGGGQVTVISSASLDQAVVVIADLASPGADRSYQVWMVDEAGQVSAGVMDAGDSSATMLIEGVGDTDLIGVTEEPAGGSDTPTLPLIAGLPLDA</sequence>
<evidence type="ECO:0000313" key="15">
    <source>
        <dbReference type="EMBL" id="MQM26168.1"/>
    </source>
</evidence>
<dbReference type="EMBL" id="WIAO01000011">
    <property type="protein sequence ID" value="MQM26168.1"/>
    <property type="molecule type" value="Genomic_DNA"/>
</dbReference>
<evidence type="ECO:0000256" key="12">
    <source>
        <dbReference type="SAM" id="Phobius"/>
    </source>
</evidence>
<proteinExistence type="predicted"/>
<evidence type="ECO:0000256" key="11">
    <source>
        <dbReference type="SAM" id="MobiDB-lite"/>
    </source>
</evidence>
<dbReference type="InterPro" id="IPR027383">
    <property type="entry name" value="Znf_put"/>
</dbReference>
<dbReference type="GO" id="GO:0006417">
    <property type="term" value="P:regulation of translation"/>
    <property type="evidence" value="ECO:0007669"/>
    <property type="project" value="TreeGrafter"/>
</dbReference>
<protein>
    <recommendedName>
        <fullName evidence="10">Regulator of SigK</fullName>
    </recommendedName>
    <alternativeName>
        <fullName evidence="9">Sigma-K anti-sigma factor RskA</fullName>
    </alternativeName>
</protein>
<organism evidence="15 16">
    <name type="scientific">Glycomyces albidus</name>
    <dbReference type="NCBI Taxonomy" id="2656774"/>
    <lineage>
        <taxon>Bacteria</taxon>
        <taxon>Bacillati</taxon>
        <taxon>Actinomycetota</taxon>
        <taxon>Actinomycetes</taxon>
        <taxon>Glycomycetales</taxon>
        <taxon>Glycomycetaceae</taxon>
        <taxon>Glycomyces</taxon>
    </lineage>
</organism>
<evidence type="ECO:0000259" key="13">
    <source>
        <dbReference type="Pfam" id="PF10099"/>
    </source>
</evidence>
<keyword evidence="6" id="KW-0805">Transcription regulation</keyword>
<evidence type="ECO:0000256" key="4">
    <source>
        <dbReference type="ARBA" id="ARBA00022692"/>
    </source>
</evidence>
<dbReference type="AlphaFoldDB" id="A0A6L5G9C1"/>
<dbReference type="RefSeq" id="WP_153025333.1">
    <property type="nucleotide sequence ID" value="NZ_WIAO01000011.1"/>
</dbReference>
<evidence type="ECO:0000256" key="5">
    <source>
        <dbReference type="ARBA" id="ARBA00022989"/>
    </source>
</evidence>
<dbReference type="Pfam" id="PF10099">
    <property type="entry name" value="RskA_C"/>
    <property type="match status" value="1"/>
</dbReference>
<keyword evidence="4 12" id="KW-0812">Transmembrane</keyword>
<dbReference type="InterPro" id="IPR041916">
    <property type="entry name" value="Anti_sigma_zinc_sf"/>
</dbReference>
<feature type="domain" description="Putative zinc-finger" evidence="14">
    <location>
        <begin position="4"/>
        <end position="36"/>
    </location>
</feature>
<comment type="subcellular location">
    <subcellularLocation>
        <location evidence="2">Cell membrane</location>
    </subcellularLocation>
    <subcellularLocation>
        <location evidence="1">Membrane</location>
        <topology evidence="1">Single-pass membrane protein</topology>
    </subcellularLocation>
</comment>
<dbReference type="GO" id="GO:0016989">
    <property type="term" value="F:sigma factor antagonist activity"/>
    <property type="evidence" value="ECO:0007669"/>
    <property type="project" value="TreeGrafter"/>
</dbReference>
<evidence type="ECO:0000256" key="1">
    <source>
        <dbReference type="ARBA" id="ARBA00004167"/>
    </source>
</evidence>
<name>A0A6L5G9C1_9ACTN</name>
<evidence type="ECO:0000256" key="8">
    <source>
        <dbReference type="ARBA" id="ARBA00023163"/>
    </source>
</evidence>
<evidence type="ECO:0000313" key="16">
    <source>
        <dbReference type="Proteomes" id="UP000477750"/>
    </source>
</evidence>
<gene>
    <name evidence="15" type="ORF">GFD30_11380</name>
</gene>
<dbReference type="Proteomes" id="UP000477750">
    <property type="component" value="Unassembled WGS sequence"/>
</dbReference>
<feature type="domain" description="Anti-sigma K factor RskA C-terminal" evidence="13">
    <location>
        <begin position="112"/>
        <end position="244"/>
    </location>
</feature>
<evidence type="ECO:0000256" key="9">
    <source>
        <dbReference type="ARBA" id="ARBA00029829"/>
    </source>
</evidence>
<feature type="compositionally biased region" description="Low complexity" evidence="11">
    <location>
        <begin position="74"/>
        <end position="92"/>
    </location>
</feature>
<dbReference type="InterPro" id="IPR018764">
    <property type="entry name" value="RskA_C"/>
</dbReference>
<dbReference type="PANTHER" id="PTHR37461">
    <property type="entry name" value="ANTI-SIGMA-K FACTOR RSKA"/>
    <property type="match status" value="1"/>
</dbReference>
<dbReference type="GO" id="GO:0005886">
    <property type="term" value="C:plasma membrane"/>
    <property type="evidence" value="ECO:0007669"/>
    <property type="project" value="UniProtKB-SubCell"/>
</dbReference>
<evidence type="ECO:0000256" key="3">
    <source>
        <dbReference type="ARBA" id="ARBA00022475"/>
    </source>
</evidence>
<feature type="region of interest" description="Disordered" evidence="11">
    <location>
        <begin position="70"/>
        <end position="98"/>
    </location>
</feature>
<dbReference type="Pfam" id="PF13490">
    <property type="entry name" value="zf-HC2"/>
    <property type="match status" value="1"/>
</dbReference>
<keyword evidence="7 12" id="KW-0472">Membrane</keyword>
<feature type="transmembrane region" description="Helical" evidence="12">
    <location>
        <begin position="108"/>
        <end position="131"/>
    </location>
</feature>
<evidence type="ECO:0000259" key="14">
    <source>
        <dbReference type="Pfam" id="PF13490"/>
    </source>
</evidence>
<comment type="caution">
    <text evidence="15">The sequence shown here is derived from an EMBL/GenBank/DDBJ whole genome shotgun (WGS) entry which is preliminary data.</text>
</comment>
<accession>A0A6L5G9C1</accession>
<evidence type="ECO:0000256" key="7">
    <source>
        <dbReference type="ARBA" id="ARBA00023136"/>
    </source>
</evidence>
<dbReference type="InterPro" id="IPR051474">
    <property type="entry name" value="Anti-sigma-K/W_factor"/>
</dbReference>
<reference evidence="15 16" key="1">
    <citation type="submission" date="2019-10" db="EMBL/GenBank/DDBJ databases">
        <title>Glycomyces albidus sp. nov., a novel actinomycete isolated from rhizosphere soil of wheat (Triticum aestivum L.).</title>
        <authorList>
            <person name="Qian L."/>
        </authorList>
    </citation>
    <scope>NUCLEOTIDE SEQUENCE [LARGE SCALE GENOMIC DNA]</scope>
    <source>
        <strain evidence="15 16">NEAU-7082</strain>
    </source>
</reference>
<keyword evidence="5 12" id="KW-1133">Transmembrane helix</keyword>
<keyword evidence="3" id="KW-1003">Cell membrane</keyword>
<dbReference type="PANTHER" id="PTHR37461:SF1">
    <property type="entry name" value="ANTI-SIGMA-K FACTOR RSKA"/>
    <property type="match status" value="1"/>
</dbReference>
<keyword evidence="8" id="KW-0804">Transcription</keyword>